<protein>
    <submittedName>
        <fullName evidence="1">DNA-(Apurinic or apyrimidinic site) lyase</fullName>
        <ecNumber evidence="1">4.2.99.18</ecNumber>
    </submittedName>
</protein>
<evidence type="ECO:0000313" key="2">
    <source>
        <dbReference type="Proteomes" id="UP001281147"/>
    </source>
</evidence>
<keyword evidence="1" id="KW-0456">Lyase</keyword>
<comment type="caution">
    <text evidence="1">The sequence shown here is derived from an EMBL/GenBank/DDBJ whole genome shotgun (WGS) entry which is preliminary data.</text>
</comment>
<evidence type="ECO:0000313" key="1">
    <source>
        <dbReference type="EMBL" id="KAK3724503.1"/>
    </source>
</evidence>
<gene>
    <name evidence="1" type="primary">APN1_1</name>
    <name evidence="1" type="ORF">LTR37_001127</name>
</gene>
<dbReference type="Proteomes" id="UP001281147">
    <property type="component" value="Unassembled WGS sequence"/>
</dbReference>
<accession>A0ACC3NWX1</accession>
<organism evidence="1 2">
    <name type="scientific">Vermiconidia calcicola</name>
    <dbReference type="NCBI Taxonomy" id="1690605"/>
    <lineage>
        <taxon>Eukaryota</taxon>
        <taxon>Fungi</taxon>
        <taxon>Dikarya</taxon>
        <taxon>Ascomycota</taxon>
        <taxon>Pezizomycotina</taxon>
        <taxon>Dothideomycetes</taxon>
        <taxon>Dothideomycetidae</taxon>
        <taxon>Mycosphaerellales</taxon>
        <taxon>Extremaceae</taxon>
        <taxon>Vermiconidia</taxon>
    </lineage>
</organism>
<dbReference type="EC" id="4.2.99.18" evidence="1"/>
<sequence length="567" mass="63367">MARARYLHKRVIVLVFKFSVPCQDCKVLAMPKKKAVRKVVEEDSDLSPPPDDLLKEEPAANGVSAKTTKKSRKRKVQVEDDLDEEPKVKSTRAKKQKVQVKEEETAETVAKVKGGRKRKVEVKTEEAVETGVKPKKGKKHKAEVESEDTGEVRGEDNTVEKKPRRKRKTKEEKEAEAMPIAARTIGHKLLIGAHVSSAGGVHNSVVNCVHIGGNAFALFLKSQRKWANPPLADEHCTSFHANCKSHSYDQAQHVIPHGSYLVNLAHTDGERTKQAYEAFLDDLKRCERLGIKLYNFHPGAANSTKGDRQAAIAHLASNVNRAHSETSTVVTLLENMAAGGNILGSTLEDLRDIIALTDNKDRVGVCLDTCHAFAAGYDLRTPEAYEATMKTFEETVGFKYLRAVHMNDSKAPYDSHRDLHANIGTGFLGLRAFHNIVNDSRFQGLPIVLETPIEAKDENGVPLKDEKGKEKEDKGIWAREIKLLESLVGMDVESDEFSILEKELAKKGESERNRLTEQIDRKRNRLTEQIDRKREKDEKKAKSSRKKKGQQKEELNGDSADEGSPLR</sequence>
<proteinExistence type="predicted"/>
<name>A0ACC3NWX1_9PEZI</name>
<keyword evidence="2" id="KW-1185">Reference proteome</keyword>
<reference evidence="1" key="1">
    <citation type="submission" date="2023-07" db="EMBL/GenBank/DDBJ databases">
        <title>Black Yeasts Isolated from many extreme environments.</title>
        <authorList>
            <person name="Coleine C."/>
            <person name="Stajich J.E."/>
            <person name="Selbmann L."/>
        </authorList>
    </citation>
    <scope>NUCLEOTIDE SEQUENCE</scope>
    <source>
        <strain evidence="1">CCFEE 5714</strain>
    </source>
</reference>
<dbReference type="EMBL" id="JAUTXU010000005">
    <property type="protein sequence ID" value="KAK3724503.1"/>
    <property type="molecule type" value="Genomic_DNA"/>
</dbReference>